<dbReference type="InterPro" id="IPR058626">
    <property type="entry name" value="MdtA-like_b-barrel"/>
</dbReference>
<dbReference type="InterPro" id="IPR058627">
    <property type="entry name" value="MdtA-like_C"/>
</dbReference>
<dbReference type="InterPro" id="IPR006143">
    <property type="entry name" value="RND_pump_MFP"/>
</dbReference>
<dbReference type="InterPro" id="IPR058624">
    <property type="entry name" value="MdtA-like_HH"/>
</dbReference>
<evidence type="ECO:0000256" key="1">
    <source>
        <dbReference type="ARBA" id="ARBA00004519"/>
    </source>
</evidence>
<dbReference type="Gene3D" id="2.40.30.170">
    <property type="match status" value="1"/>
</dbReference>
<protein>
    <submittedName>
        <fullName evidence="7">Efflux RND transporter periplasmic adaptor subunit</fullName>
    </submittedName>
</protein>
<keyword evidence="8" id="KW-1185">Reference proteome</keyword>
<dbReference type="PANTHER" id="PTHR30158">
    <property type="entry name" value="ACRA/E-RELATED COMPONENT OF DRUG EFFLUX TRANSPORTER"/>
    <property type="match status" value="1"/>
</dbReference>
<evidence type="ECO:0000259" key="4">
    <source>
        <dbReference type="Pfam" id="PF25917"/>
    </source>
</evidence>
<name>A0ABW4XQF6_9GAMM</name>
<gene>
    <name evidence="7" type="ORF">ACFSJ3_15035</name>
</gene>
<comment type="similarity">
    <text evidence="2">Belongs to the membrane fusion protein (MFP) (TC 8.A.1) family.</text>
</comment>
<feature type="domain" description="Multidrug resistance protein MdtA-like C-terminal permuted SH3" evidence="6">
    <location>
        <begin position="303"/>
        <end position="363"/>
    </location>
</feature>
<dbReference type="NCBIfam" id="TIGR01730">
    <property type="entry name" value="RND_mfp"/>
    <property type="match status" value="1"/>
</dbReference>
<sequence>MNKANGNRYGAAVLALAGLLVISGCDNKQPPPQAPKPSVTVVKVATDSIVPNSQFVGRTQANEDTTINARVSGLLLRRTFSEGADVKQGDLLFEIDPATYKTEVNQAQAQLDRAIAAKKVALANYNRGKEIFAEGVISAKEMDELTGNKLETEAEESKARAALDAAKLNLSYTQITSPIDGRISRANVSAGDLISPDRALATVVNLDPIEVHFQASEKIVAKYRNFGADGAEEALEAGDLVIKMRLPNGEMYELDGKIDFVDNRVDAATGTLAIRALFPNPNRALLPGMFVTAIVNAPSQVEALLIPQVAIQEDQLGRFVLVVNAESKIEKRQVTMGSRYGVRWQVESGLKEGEMIVVEGLQKVRPGLEVTTQMAEAMPFEQSSGKKSAGK</sequence>
<dbReference type="Pfam" id="PF25944">
    <property type="entry name" value="Beta-barrel_RND"/>
    <property type="match status" value="1"/>
</dbReference>
<dbReference type="EMBL" id="JBHUHT010000017">
    <property type="protein sequence ID" value="MFD2097310.1"/>
    <property type="molecule type" value="Genomic_DNA"/>
</dbReference>
<evidence type="ECO:0000259" key="5">
    <source>
        <dbReference type="Pfam" id="PF25944"/>
    </source>
</evidence>
<feature type="domain" description="Multidrug resistance protein MdtA-like alpha-helical hairpin" evidence="3">
    <location>
        <begin position="104"/>
        <end position="173"/>
    </location>
</feature>
<accession>A0ABW4XQF6</accession>
<evidence type="ECO:0000259" key="6">
    <source>
        <dbReference type="Pfam" id="PF25967"/>
    </source>
</evidence>
<evidence type="ECO:0000259" key="3">
    <source>
        <dbReference type="Pfam" id="PF25876"/>
    </source>
</evidence>
<dbReference type="Gene3D" id="1.10.287.470">
    <property type="entry name" value="Helix hairpin bin"/>
    <property type="match status" value="1"/>
</dbReference>
<dbReference type="Pfam" id="PF25876">
    <property type="entry name" value="HH_MFP_RND"/>
    <property type="match status" value="1"/>
</dbReference>
<dbReference type="Gene3D" id="2.40.420.20">
    <property type="match status" value="1"/>
</dbReference>
<comment type="caution">
    <text evidence="7">The sequence shown here is derived from an EMBL/GenBank/DDBJ whole genome shotgun (WGS) entry which is preliminary data.</text>
</comment>
<dbReference type="Pfam" id="PF25917">
    <property type="entry name" value="BSH_RND"/>
    <property type="match status" value="1"/>
</dbReference>
<dbReference type="InterPro" id="IPR058625">
    <property type="entry name" value="MdtA-like_BSH"/>
</dbReference>
<dbReference type="Proteomes" id="UP001597380">
    <property type="component" value="Unassembled WGS sequence"/>
</dbReference>
<dbReference type="PROSITE" id="PS51257">
    <property type="entry name" value="PROKAR_LIPOPROTEIN"/>
    <property type="match status" value="1"/>
</dbReference>
<organism evidence="7 8">
    <name type="scientific">Corallincola platygyrae</name>
    <dbReference type="NCBI Taxonomy" id="1193278"/>
    <lineage>
        <taxon>Bacteria</taxon>
        <taxon>Pseudomonadati</taxon>
        <taxon>Pseudomonadota</taxon>
        <taxon>Gammaproteobacteria</taxon>
        <taxon>Alteromonadales</taxon>
        <taxon>Psychromonadaceae</taxon>
        <taxon>Corallincola</taxon>
    </lineage>
</organism>
<feature type="domain" description="Multidrug resistance protein MdtA-like beta-barrel" evidence="5">
    <location>
        <begin position="208"/>
        <end position="296"/>
    </location>
</feature>
<dbReference type="RefSeq" id="WP_345340470.1">
    <property type="nucleotide sequence ID" value="NZ_BAABLI010000015.1"/>
</dbReference>
<dbReference type="Gene3D" id="2.40.50.100">
    <property type="match status" value="1"/>
</dbReference>
<reference evidence="8" key="1">
    <citation type="journal article" date="2019" name="Int. J. Syst. Evol. Microbiol.">
        <title>The Global Catalogue of Microorganisms (GCM) 10K type strain sequencing project: providing services to taxonomists for standard genome sequencing and annotation.</title>
        <authorList>
            <consortium name="The Broad Institute Genomics Platform"/>
            <consortium name="The Broad Institute Genome Sequencing Center for Infectious Disease"/>
            <person name="Wu L."/>
            <person name="Ma J."/>
        </authorList>
    </citation>
    <scope>NUCLEOTIDE SEQUENCE [LARGE SCALE GENOMIC DNA]</scope>
    <source>
        <strain evidence="8">CGMCC 1.10992</strain>
    </source>
</reference>
<evidence type="ECO:0000313" key="7">
    <source>
        <dbReference type="EMBL" id="MFD2097310.1"/>
    </source>
</evidence>
<dbReference type="SUPFAM" id="SSF111369">
    <property type="entry name" value="HlyD-like secretion proteins"/>
    <property type="match status" value="1"/>
</dbReference>
<comment type="subcellular location">
    <subcellularLocation>
        <location evidence="1">Cell inner membrane</location>
        <topology evidence="1">Lipid-anchor</topology>
    </subcellularLocation>
</comment>
<evidence type="ECO:0000256" key="2">
    <source>
        <dbReference type="ARBA" id="ARBA00009477"/>
    </source>
</evidence>
<feature type="domain" description="Multidrug resistance protein MdtA-like barrel-sandwich hybrid" evidence="4">
    <location>
        <begin position="65"/>
        <end position="204"/>
    </location>
</feature>
<dbReference type="Pfam" id="PF25967">
    <property type="entry name" value="RND-MFP_C"/>
    <property type="match status" value="1"/>
</dbReference>
<proteinExistence type="inferred from homology"/>
<evidence type="ECO:0000313" key="8">
    <source>
        <dbReference type="Proteomes" id="UP001597380"/>
    </source>
</evidence>